<dbReference type="Gene3D" id="3.60.20.10">
    <property type="entry name" value="Glutamine Phosphoribosylpyrophosphate, subunit 1, domain 1"/>
    <property type="match status" value="1"/>
</dbReference>
<dbReference type="InterPro" id="IPR029055">
    <property type="entry name" value="Ntn_hydrolases_N"/>
</dbReference>
<sequence length="103" mass="11332">MAHESILRLGFRACFGKAFLDQEDLQRFDDAFGSNFLCHTQLVQLLFADPCELMPALVKDDSEKQTKVRCDKGTSTLCFKYKGGVVVAAESRATGGECIGFTS</sequence>
<evidence type="ECO:0000313" key="1">
    <source>
        <dbReference type="EMBL" id="JAP74542.1"/>
    </source>
</evidence>
<dbReference type="GO" id="GO:0000502">
    <property type="term" value="C:proteasome complex"/>
    <property type="evidence" value="ECO:0007669"/>
    <property type="project" value="UniProtKB-KW"/>
</dbReference>
<name>A0A131Y7T0_IXORI</name>
<dbReference type="EMBL" id="GEFM01001254">
    <property type="protein sequence ID" value="JAP74542.1"/>
    <property type="molecule type" value="mRNA"/>
</dbReference>
<dbReference type="SUPFAM" id="SSF56235">
    <property type="entry name" value="N-terminal nucleophile aminohydrolases (Ntn hydrolases)"/>
    <property type="match status" value="1"/>
</dbReference>
<dbReference type="AlphaFoldDB" id="A0A131Y7T0"/>
<protein>
    <submittedName>
        <fullName evidence="1">Putative 20s proteasome regulatory subunit beta</fullName>
    </submittedName>
</protein>
<proteinExistence type="evidence at transcript level"/>
<organism evidence="1">
    <name type="scientific">Ixodes ricinus</name>
    <name type="common">Common tick</name>
    <name type="synonym">Acarus ricinus</name>
    <dbReference type="NCBI Taxonomy" id="34613"/>
    <lineage>
        <taxon>Eukaryota</taxon>
        <taxon>Metazoa</taxon>
        <taxon>Ecdysozoa</taxon>
        <taxon>Arthropoda</taxon>
        <taxon>Chelicerata</taxon>
        <taxon>Arachnida</taxon>
        <taxon>Acari</taxon>
        <taxon>Parasitiformes</taxon>
        <taxon>Ixodida</taxon>
        <taxon>Ixodoidea</taxon>
        <taxon>Ixodidae</taxon>
        <taxon>Ixodinae</taxon>
        <taxon>Ixodes</taxon>
    </lineage>
</organism>
<reference evidence="1" key="1">
    <citation type="submission" date="2016-02" db="EMBL/GenBank/DDBJ databases">
        <title>RNAseq analyses of the midgut from blood- or serum-fed Ixodes ricinus ticks.</title>
        <authorList>
            <person name="Perner J."/>
            <person name="Provaznik J."/>
            <person name="Schrenkova J."/>
            <person name="Urbanova V."/>
            <person name="Ribeiro J.M."/>
            <person name="Kopacek P."/>
        </authorList>
    </citation>
    <scope>NUCLEOTIDE SEQUENCE</scope>
    <source>
        <tissue evidence="1">Gut</tissue>
    </source>
</reference>
<keyword evidence="1" id="KW-0647">Proteasome</keyword>
<accession>A0A131Y7T0</accession>